<reference evidence="1" key="1">
    <citation type="journal article" date="2014" name="PLoS ONE">
        <title>Transcriptome-Based Identification of ABC Transporters in the Western Tarnished Plant Bug Lygus hesperus.</title>
        <authorList>
            <person name="Hull J.J."/>
            <person name="Chaney K."/>
            <person name="Geib S.M."/>
            <person name="Fabrick J.A."/>
            <person name="Brent C.S."/>
            <person name="Walsh D."/>
            <person name="Lavine L.C."/>
        </authorList>
    </citation>
    <scope>NUCLEOTIDE SEQUENCE</scope>
</reference>
<dbReference type="EMBL" id="GBHO01035521">
    <property type="protein sequence ID" value="JAG08083.1"/>
    <property type="molecule type" value="Transcribed_RNA"/>
</dbReference>
<gene>
    <name evidence="1" type="ORF">CM83_3792</name>
</gene>
<protein>
    <submittedName>
        <fullName evidence="1">Uncharacterized protein</fullName>
    </submittedName>
</protein>
<dbReference type="AlphaFoldDB" id="A0A0A9WNP0"/>
<reference evidence="1" key="2">
    <citation type="submission" date="2014-07" db="EMBL/GenBank/DDBJ databases">
        <authorList>
            <person name="Hull J."/>
        </authorList>
    </citation>
    <scope>NUCLEOTIDE SEQUENCE</scope>
</reference>
<sequence length="229" mass="26283">MNDTIMTSIPDCQPPKYFDTNSLTSKLCIAPGTERRPKPKTLDCLQGVQTLPHPPLTLRPLPRAPSNRFRQEVLRRYPHLVTRDSLYKKEEEKLRDPEDTMISVYRADFVGTHERFELFRSGNVQAPAQEKTFRLPDSPYKPGKWCPISVEMRKFYSLPGGGWSLKKNLRPKEPEPMKPAPGTGSVKVKWESEYQANINGLANYMKEIGALTRKYAIVHRIPTLPDYRG</sequence>
<name>A0A0A9WNP0_LYGHE</name>
<reference evidence="2" key="3">
    <citation type="submission" date="2014-09" db="EMBL/GenBank/DDBJ databases">
        <authorList>
            <person name="Magalhaes I.L.F."/>
            <person name="Oliveira U."/>
            <person name="Santos F.R."/>
            <person name="Vidigal T.H.D.A."/>
            <person name="Brescovit A.D."/>
            <person name="Santos A.J."/>
        </authorList>
    </citation>
    <scope>NUCLEOTIDE SEQUENCE</scope>
</reference>
<proteinExistence type="predicted"/>
<evidence type="ECO:0000313" key="1">
    <source>
        <dbReference type="EMBL" id="JAG08083.1"/>
    </source>
</evidence>
<evidence type="ECO:0000313" key="2">
    <source>
        <dbReference type="EMBL" id="JAG57594.1"/>
    </source>
</evidence>
<accession>A0A0A9WNP0</accession>
<dbReference type="EMBL" id="GBRD01008227">
    <property type="protein sequence ID" value="JAG57594.1"/>
    <property type="molecule type" value="Transcribed_RNA"/>
</dbReference>
<organism evidence="1">
    <name type="scientific">Lygus hesperus</name>
    <name type="common">Western plant bug</name>
    <dbReference type="NCBI Taxonomy" id="30085"/>
    <lineage>
        <taxon>Eukaryota</taxon>
        <taxon>Metazoa</taxon>
        <taxon>Ecdysozoa</taxon>
        <taxon>Arthropoda</taxon>
        <taxon>Hexapoda</taxon>
        <taxon>Insecta</taxon>
        <taxon>Pterygota</taxon>
        <taxon>Neoptera</taxon>
        <taxon>Paraneoptera</taxon>
        <taxon>Hemiptera</taxon>
        <taxon>Heteroptera</taxon>
        <taxon>Panheteroptera</taxon>
        <taxon>Cimicomorpha</taxon>
        <taxon>Miridae</taxon>
        <taxon>Mirini</taxon>
        <taxon>Lygus</taxon>
    </lineage>
</organism>